<accession>A0A443SNT2</accession>
<dbReference type="GO" id="GO:0005737">
    <property type="term" value="C:cytoplasm"/>
    <property type="evidence" value="ECO:0007669"/>
    <property type="project" value="TreeGrafter"/>
</dbReference>
<keyword evidence="3" id="KW-0862">Zinc</keyword>
<dbReference type="Pfam" id="PF00226">
    <property type="entry name" value="DnaJ"/>
    <property type="match status" value="1"/>
</dbReference>
<dbReference type="STRING" id="299467.A0A443SNT2"/>
<dbReference type="OrthoDB" id="552049at2759"/>
<dbReference type="InterPro" id="IPR036236">
    <property type="entry name" value="Znf_C2H2_sf"/>
</dbReference>
<dbReference type="InterPro" id="IPR001623">
    <property type="entry name" value="DnaJ_domain"/>
</dbReference>
<dbReference type="PANTHER" id="PTHR44029">
    <property type="entry name" value="DNAJ HOMOLOG SUBFAMILY C MEMBER 21"/>
    <property type="match status" value="1"/>
</dbReference>
<evidence type="ECO:0000313" key="7">
    <source>
        <dbReference type="Proteomes" id="UP000288716"/>
    </source>
</evidence>
<dbReference type="InterPro" id="IPR003604">
    <property type="entry name" value="Matrin/U1-like-C_Znf_C2H2"/>
</dbReference>
<dbReference type="Proteomes" id="UP000288716">
    <property type="component" value="Unassembled WGS sequence"/>
</dbReference>
<evidence type="ECO:0000256" key="3">
    <source>
        <dbReference type="ARBA" id="ARBA00022833"/>
    </source>
</evidence>
<dbReference type="SMART" id="SM00271">
    <property type="entry name" value="DnaJ"/>
    <property type="match status" value="1"/>
</dbReference>
<comment type="caution">
    <text evidence="6">The sequence shown here is derived from an EMBL/GenBank/DDBJ whole genome shotgun (WGS) entry which is preliminary data.</text>
</comment>
<dbReference type="VEuPathDB" id="VectorBase:LDEU002898"/>
<dbReference type="Gene3D" id="3.30.160.60">
    <property type="entry name" value="Classic Zinc Finger"/>
    <property type="match status" value="1"/>
</dbReference>
<dbReference type="CDD" id="cd06257">
    <property type="entry name" value="DnaJ"/>
    <property type="match status" value="1"/>
</dbReference>
<evidence type="ECO:0000313" key="6">
    <source>
        <dbReference type="EMBL" id="RWS29143.1"/>
    </source>
</evidence>
<feature type="compositionally biased region" description="Basic and acidic residues" evidence="4">
    <location>
        <begin position="256"/>
        <end position="265"/>
    </location>
</feature>
<sequence length="328" mass="38768">MCEKSVKQCFYEVLGVDEKASNEELRKNYRLLALRWHPDKNPENSEAATRQFRLIQEAYDCLIDPKERIWYDKHKDAILRGHCRDEIVDKSFDVFPFFVSSCYSGFGDDENGFYTVYRNVFESIANEDLPFIDENVAKAPSFGNSESPYSEVHAFYSYWQSYCTARSYAWLDQYDVLSAPNRRCVRLMEKENKKFRDAGKKKRNEEIRIKEKQKELEAFKESEWTSMSTLEQELQEIENDLEEVSNRKKSRKKKTKPVEPEVEKLETDTDLTETCEKEDLDDVDLYCIACDKTFKSMKSFENHENSKKHKTNIKHLKATLEDDEQLIS</sequence>
<evidence type="ECO:0000256" key="4">
    <source>
        <dbReference type="SAM" id="MobiDB-lite"/>
    </source>
</evidence>
<dbReference type="Pfam" id="PF21884">
    <property type="entry name" value="ZUO1-like_ZHD"/>
    <property type="match status" value="1"/>
</dbReference>
<dbReference type="GO" id="GO:0008270">
    <property type="term" value="F:zinc ion binding"/>
    <property type="evidence" value="ECO:0007669"/>
    <property type="project" value="UniProtKB-KW"/>
</dbReference>
<feature type="domain" description="J" evidence="5">
    <location>
        <begin position="9"/>
        <end position="75"/>
    </location>
</feature>
<keyword evidence="7" id="KW-1185">Reference proteome</keyword>
<gene>
    <name evidence="6" type="ORF">B4U80_10407</name>
</gene>
<dbReference type="InterPro" id="IPR036869">
    <property type="entry name" value="J_dom_sf"/>
</dbReference>
<dbReference type="Pfam" id="PF12171">
    <property type="entry name" value="zf-C2H2_jaz"/>
    <property type="match status" value="1"/>
</dbReference>
<dbReference type="InterPro" id="IPR018253">
    <property type="entry name" value="DnaJ_domain_CS"/>
</dbReference>
<dbReference type="PROSITE" id="PS00636">
    <property type="entry name" value="DNAJ_1"/>
    <property type="match status" value="1"/>
</dbReference>
<dbReference type="InterPro" id="IPR022755">
    <property type="entry name" value="Znf_C2H2_jaz"/>
</dbReference>
<name>A0A443SNT2_9ACAR</name>
<organism evidence="6 7">
    <name type="scientific">Leptotrombidium deliense</name>
    <dbReference type="NCBI Taxonomy" id="299467"/>
    <lineage>
        <taxon>Eukaryota</taxon>
        <taxon>Metazoa</taxon>
        <taxon>Ecdysozoa</taxon>
        <taxon>Arthropoda</taxon>
        <taxon>Chelicerata</taxon>
        <taxon>Arachnida</taxon>
        <taxon>Acari</taxon>
        <taxon>Acariformes</taxon>
        <taxon>Trombidiformes</taxon>
        <taxon>Prostigmata</taxon>
        <taxon>Anystina</taxon>
        <taxon>Parasitengona</taxon>
        <taxon>Trombiculoidea</taxon>
        <taxon>Trombiculidae</taxon>
        <taxon>Leptotrombidium</taxon>
    </lineage>
</organism>
<dbReference type="SUPFAM" id="SSF46565">
    <property type="entry name" value="Chaperone J-domain"/>
    <property type="match status" value="1"/>
</dbReference>
<reference evidence="6 7" key="1">
    <citation type="journal article" date="2018" name="Gigascience">
        <title>Genomes of trombidid mites reveal novel predicted allergens and laterally-transferred genes associated with secondary metabolism.</title>
        <authorList>
            <person name="Dong X."/>
            <person name="Chaisiri K."/>
            <person name="Xia D."/>
            <person name="Armstrong S.D."/>
            <person name="Fang Y."/>
            <person name="Donnelly M.J."/>
            <person name="Kadowaki T."/>
            <person name="McGarry J.W."/>
            <person name="Darby A.C."/>
            <person name="Makepeace B.L."/>
        </authorList>
    </citation>
    <scope>NUCLEOTIDE SEQUENCE [LARGE SCALE GENOMIC DNA]</scope>
    <source>
        <strain evidence="6">UoL-UT</strain>
    </source>
</reference>
<dbReference type="SUPFAM" id="SSF57667">
    <property type="entry name" value="beta-beta-alpha zinc fingers"/>
    <property type="match status" value="1"/>
</dbReference>
<dbReference type="Gene3D" id="1.10.287.110">
    <property type="entry name" value="DnaJ domain"/>
    <property type="match status" value="1"/>
</dbReference>
<protein>
    <submittedName>
        <fullName evidence="6">DnaJ subfamily C member 21-like protein</fullName>
    </submittedName>
</protein>
<dbReference type="PRINTS" id="PR00625">
    <property type="entry name" value="JDOMAIN"/>
</dbReference>
<evidence type="ECO:0000256" key="1">
    <source>
        <dbReference type="ARBA" id="ARBA00022723"/>
    </source>
</evidence>
<proteinExistence type="predicted"/>
<dbReference type="PROSITE" id="PS50076">
    <property type="entry name" value="DNAJ_2"/>
    <property type="match status" value="1"/>
</dbReference>
<dbReference type="PROSITE" id="PS00028">
    <property type="entry name" value="ZINC_FINGER_C2H2_1"/>
    <property type="match status" value="1"/>
</dbReference>
<dbReference type="InterPro" id="IPR054076">
    <property type="entry name" value="ZUO1-like_ZHD"/>
</dbReference>
<dbReference type="EMBL" id="NCKV01001050">
    <property type="protein sequence ID" value="RWS29143.1"/>
    <property type="molecule type" value="Genomic_DNA"/>
</dbReference>
<evidence type="ECO:0000259" key="5">
    <source>
        <dbReference type="PROSITE" id="PS50076"/>
    </source>
</evidence>
<dbReference type="AlphaFoldDB" id="A0A443SNT2"/>
<dbReference type="InterPro" id="IPR013087">
    <property type="entry name" value="Znf_C2H2_type"/>
</dbReference>
<keyword evidence="1" id="KW-0479">Metal-binding</keyword>
<feature type="region of interest" description="Disordered" evidence="4">
    <location>
        <begin position="242"/>
        <end position="265"/>
    </location>
</feature>
<evidence type="ECO:0000256" key="2">
    <source>
        <dbReference type="ARBA" id="ARBA00022771"/>
    </source>
</evidence>
<dbReference type="InterPro" id="IPR051964">
    <property type="entry name" value="Chaperone_stress_response"/>
</dbReference>
<dbReference type="GO" id="GO:0003676">
    <property type="term" value="F:nucleic acid binding"/>
    <property type="evidence" value="ECO:0007669"/>
    <property type="project" value="InterPro"/>
</dbReference>
<dbReference type="PANTHER" id="PTHR44029:SF1">
    <property type="entry name" value="DNAJ HOMOLOG SUBFAMILY C MEMBER 21"/>
    <property type="match status" value="1"/>
</dbReference>
<dbReference type="SMART" id="SM00451">
    <property type="entry name" value="ZnF_U1"/>
    <property type="match status" value="1"/>
</dbReference>
<keyword evidence="2" id="KW-0863">Zinc-finger</keyword>